<dbReference type="RefSeq" id="WP_156683137.1">
    <property type="nucleotide sequence ID" value="NZ_CABWIB010000001.1"/>
</dbReference>
<comment type="subcellular location">
    <subcellularLocation>
        <location evidence="1">Periplasm</location>
    </subcellularLocation>
</comment>
<keyword evidence="3" id="KW-0732">Signal</keyword>
<dbReference type="PANTHER" id="PTHR30222:SF17">
    <property type="entry name" value="SPERMIDINE_PUTRESCINE-BINDING PERIPLASMIC PROTEIN"/>
    <property type="match status" value="1"/>
</dbReference>
<evidence type="ECO:0000313" key="5">
    <source>
        <dbReference type="EMBL" id="VWL85116.1"/>
    </source>
</evidence>
<organism evidence="5 6">
    <name type="scientific">Oceanivirga miroungae</name>
    <dbReference type="NCBI Taxonomy" id="1130046"/>
    <lineage>
        <taxon>Bacteria</taxon>
        <taxon>Fusobacteriati</taxon>
        <taxon>Fusobacteriota</taxon>
        <taxon>Fusobacteriia</taxon>
        <taxon>Fusobacteriales</taxon>
        <taxon>Leptotrichiaceae</taxon>
        <taxon>Oceanivirga</taxon>
    </lineage>
</organism>
<dbReference type="PRINTS" id="PR00909">
    <property type="entry name" value="SPERMDNBNDNG"/>
</dbReference>
<accession>A0A6I8M6N0</accession>
<evidence type="ECO:0000256" key="3">
    <source>
        <dbReference type="ARBA" id="ARBA00022729"/>
    </source>
</evidence>
<keyword evidence="4" id="KW-0574">Periplasm</keyword>
<evidence type="ECO:0000256" key="4">
    <source>
        <dbReference type="ARBA" id="ARBA00022764"/>
    </source>
</evidence>
<dbReference type="PROSITE" id="PS51257">
    <property type="entry name" value="PROKAR_LIPOPROTEIN"/>
    <property type="match status" value="1"/>
</dbReference>
<name>A0A6I8M6N0_9FUSO</name>
<sequence>MKKIFNFITLILISSILISCGKNEDKNVLNIYTWESFIPEEVIENFEKETNIHVNISFYDTNDIMMTKLLSGVKGEYDIVSPSTDFVELMIEANLLQKLDKKKLNEVFSNLDEELNLYEYAKIYDPNLQYSIPYGFFATGITVNKSRVKEYRKDLSIFLDQRYSGKMTMLDDGRELIGVALQNLGYNSDSSSDKELEEAKNYLISMKKNLAKYDSSIYGKGLATGEFFISHGYPDVFYEIEDNEFENFEYFLPKGAMMYIDSMAILKDGKNKENAYKFLKYLYKPENFKYTFEKFRQIPVVKGVYKLSDVKPILKKEEIIKNAKLPKKLSVDAKYKQDKIFNEIKLSK</sequence>
<dbReference type="Gene3D" id="3.40.190.10">
    <property type="entry name" value="Periplasmic binding protein-like II"/>
    <property type="match status" value="2"/>
</dbReference>
<dbReference type="AlphaFoldDB" id="A0A6I8M6N0"/>
<dbReference type="InterPro" id="IPR001188">
    <property type="entry name" value="Sperm_putr-bd"/>
</dbReference>
<proteinExistence type="predicted"/>
<dbReference type="GO" id="GO:0015846">
    <property type="term" value="P:polyamine transport"/>
    <property type="evidence" value="ECO:0007669"/>
    <property type="project" value="InterPro"/>
</dbReference>
<reference evidence="5 6" key="1">
    <citation type="submission" date="2019-10" db="EMBL/GenBank/DDBJ databases">
        <authorList>
            <person name="Blom J."/>
        </authorList>
    </citation>
    <scope>NUCLEOTIDE SEQUENCE [LARGE SCALE GENOMIC DNA]</scope>
    <source>
        <strain evidence="5 6">ES3154-GLU</strain>
    </source>
</reference>
<dbReference type="EMBL" id="CABWIB010000001">
    <property type="protein sequence ID" value="VWL85116.1"/>
    <property type="molecule type" value="Genomic_DNA"/>
</dbReference>
<dbReference type="GO" id="GO:0042597">
    <property type="term" value="C:periplasmic space"/>
    <property type="evidence" value="ECO:0007669"/>
    <property type="project" value="UniProtKB-SubCell"/>
</dbReference>
<gene>
    <name evidence="5" type="ORF">OMES3154_00398</name>
</gene>
<dbReference type="SUPFAM" id="SSF53850">
    <property type="entry name" value="Periplasmic binding protein-like II"/>
    <property type="match status" value="1"/>
</dbReference>
<keyword evidence="6" id="KW-1185">Reference proteome</keyword>
<dbReference type="InterPro" id="IPR006059">
    <property type="entry name" value="SBP"/>
</dbReference>
<evidence type="ECO:0000256" key="2">
    <source>
        <dbReference type="ARBA" id="ARBA00022448"/>
    </source>
</evidence>
<keyword evidence="2" id="KW-0813">Transport</keyword>
<protein>
    <submittedName>
        <fullName evidence="5">Spermidine/putrescine-binding periplasmic protein</fullName>
    </submittedName>
</protein>
<evidence type="ECO:0000256" key="1">
    <source>
        <dbReference type="ARBA" id="ARBA00004418"/>
    </source>
</evidence>
<dbReference type="Pfam" id="PF13416">
    <property type="entry name" value="SBP_bac_8"/>
    <property type="match status" value="1"/>
</dbReference>
<dbReference type="PANTHER" id="PTHR30222">
    <property type="entry name" value="SPERMIDINE/PUTRESCINE-BINDING PERIPLASMIC PROTEIN"/>
    <property type="match status" value="1"/>
</dbReference>
<evidence type="ECO:0000313" key="6">
    <source>
        <dbReference type="Proteomes" id="UP000419017"/>
    </source>
</evidence>
<dbReference type="GO" id="GO:0019808">
    <property type="term" value="F:polyamine binding"/>
    <property type="evidence" value="ECO:0007669"/>
    <property type="project" value="InterPro"/>
</dbReference>
<dbReference type="Proteomes" id="UP000419017">
    <property type="component" value="Unassembled WGS sequence"/>
</dbReference>